<evidence type="ECO:0000256" key="1">
    <source>
        <dbReference type="ARBA" id="ARBA00005046"/>
    </source>
</evidence>
<dbReference type="InterPro" id="IPR003448">
    <property type="entry name" value="Mopterin_biosynth_MoaE"/>
</dbReference>
<evidence type="ECO:0000256" key="5">
    <source>
        <dbReference type="ARBA" id="ARBA00022679"/>
    </source>
</evidence>
<keyword evidence="5" id="KW-0808">Transferase</keyword>
<proteinExistence type="inferred from homology"/>
<comment type="pathway">
    <text evidence="1">Cofactor biosynthesis; molybdopterin biosynthesis.</text>
</comment>
<gene>
    <name evidence="13" type="ORF">V5E97_26650</name>
</gene>
<evidence type="ECO:0000256" key="9">
    <source>
        <dbReference type="ARBA" id="ARBA00030407"/>
    </source>
</evidence>
<evidence type="ECO:0000313" key="13">
    <source>
        <dbReference type="EMBL" id="XBH01900.1"/>
    </source>
</evidence>
<organism evidence="13">
    <name type="scientific">Singulisphaera sp. Ch08</name>
    <dbReference type="NCBI Taxonomy" id="3120278"/>
    <lineage>
        <taxon>Bacteria</taxon>
        <taxon>Pseudomonadati</taxon>
        <taxon>Planctomycetota</taxon>
        <taxon>Planctomycetia</taxon>
        <taxon>Isosphaerales</taxon>
        <taxon>Isosphaeraceae</taxon>
        <taxon>Singulisphaera</taxon>
    </lineage>
</organism>
<protein>
    <recommendedName>
        <fullName evidence="4">Molybdopterin synthase catalytic subunit</fullName>
        <ecNumber evidence="3">2.8.1.12</ecNumber>
    </recommendedName>
    <alternativeName>
        <fullName evidence="10">MPT synthase subunit 2</fullName>
    </alternativeName>
    <alternativeName>
        <fullName evidence="8">Molybdenum cofactor biosynthesis protein E</fullName>
    </alternativeName>
    <alternativeName>
        <fullName evidence="9">Molybdopterin-converting factor large subunit</fullName>
    </alternativeName>
    <alternativeName>
        <fullName evidence="11">Molybdopterin-converting factor subunit 2</fullName>
    </alternativeName>
</protein>
<dbReference type="CDD" id="cd00756">
    <property type="entry name" value="MoaE"/>
    <property type="match status" value="1"/>
</dbReference>
<evidence type="ECO:0000256" key="6">
    <source>
        <dbReference type="ARBA" id="ARBA00023150"/>
    </source>
</evidence>
<keyword evidence="6" id="KW-0501">Molybdenum cofactor biosynthesis</keyword>
<dbReference type="FunFam" id="3.90.1170.40:FF:000003">
    <property type="entry name" value="Molybdopterin converting factor subunit 2"/>
    <property type="match status" value="1"/>
</dbReference>
<evidence type="ECO:0000256" key="2">
    <source>
        <dbReference type="ARBA" id="ARBA00005426"/>
    </source>
</evidence>
<evidence type="ECO:0000256" key="4">
    <source>
        <dbReference type="ARBA" id="ARBA00013858"/>
    </source>
</evidence>
<sequence length="141" mass="15911">MIEITEAPIDHAALTERVRSNQAGAVCSFLGTVREMTGDRQTKSLDYEAYPEMALKKLEELETEARQRWPILDVALVHRVGHLDLGEISVVVAVSCPHRHQAFDACRWLIDTLKEVVPIWKKEVWADGSEEWVHPGLGPKS</sequence>
<evidence type="ECO:0000256" key="10">
    <source>
        <dbReference type="ARBA" id="ARBA00030781"/>
    </source>
</evidence>
<dbReference type="AlphaFoldDB" id="A0AAU7C9U8"/>
<evidence type="ECO:0000256" key="3">
    <source>
        <dbReference type="ARBA" id="ARBA00011950"/>
    </source>
</evidence>
<accession>A0AAU7C9U8</accession>
<dbReference type="EC" id="2.8.1.12" evidence="3"/>
<dbReference type="GO" id="GO:0030366">
    <property type="term" value="F:molybdopterin synthase activity"/>
    <property type="evidence" value="ECO:0007669"/>
    <property type="project" value="UniProtKB-EC"/>
</dbReference>
<evidence type="ECO:0000256" key="7">
    <source>
        <dbReference type="ARBA" id="ARBA00026066"/>
    </source>
</evidence>
<dbReference type="SUPFAM" id="SSF54690">
    <property type="entry name" value="Molybdopterin synthase subunit MoaE"/>
    <property type="match status" value="1"/>
</dbReference>
<evidence type="ECO:0000256" key="12">
    <source>
        <dbReference type="ARBA" id="ARBA00049878"/>
    </source>
</evidence>
<dbReference type="RefSeq" id="WP_406694645.1">
    <property type="nucleotide sequence ID" value="NZ_CP155447.1"/>
</dbReference>
<evidence type="ECO:0000256" key="8">
    <source>
        <dbReference type="ARBA" id="ARBA00029745"/>
    </source>
</evidence>
<comment type="similarity">
    <text evidence="2">Belongs to the MoaE family.</text>
</comment>
<comment type="catalytic activity">
    <reaction evidence="12">
        <text>2 [molybdopterin-synthase sulfur-carrier protein]-C-terminal-Gly-aminoethanethioate + cyclic pyranopterin phosphate + H2O = molybdopterin + 2 [molybdopterin-synthase sulfur-carrier protein]-C-terminal Gly-Gly + 2 H(+)</text>
        <dbReference type="Rhea" id="RHEA:26333"/>
        <dbReference type="Rhea" id="RHEA-COMP:12202"/>
        <dbReference type="Rhea" id="RHEA-COMP:19907"/>
        <dbReference type="ChEBI" id="CHEBI:15377"/>
        <dbReference type="ChEBI" id="CHEBI:15378"/>
        <dbReference type="ChEBI" id="CHEBI:58698"/>
        <dbReference type="ChEBI" id="CHEBI:59648"/>
        <dbReference type="ChEBI" id="CHEBI:90778"/>
        <dbReference type="ChEBI" id="CHEBI:232372"/>
        <dbReference type="EC" id="2.8.1.12"/>
    </reaction>
</comment>
<dbReference type="PANTHER" id="PTHR23404">
    <property type="entry name" value="MOLYBDOPTERIN SYNTHASE RELATED"/>
    <property type="match status" value="1"/>
</dbReference>
<dbReference type="EMBL" id="CP155447">
    <property type="protein sequence ID" value="XBH01900.1"/>
    <property type="molecule type" value="Genomic_DNA"/>
</dbReference>
<dbReference type="GO" id="GO:0006777">
    <property type="term" value="P:Mo-molybdopterin cofactor biosynthetic process"/>
    <property type="evidence" value="ECO:0007669"/>
    <property type="project" value="UniProtKB-KW"/>
</dbReference>
<evidence type="ECO:0000256" key="11">
    <source>
        <dbReference type="ARBA" id="ARBA00032474"/>
    </source>
</evidence>
<dbReference type="Gene3D" id="3.90.1170.40">
    <property type="entry name" value="Molybdopterin biosynthesis MoaE subunit"/>
    <property type="match status" value="1"/>
</dbReference>
<dbReference type="Pfam" id="PF02391">
    <property type="entry name" value="MoaE"/>
    <property type="match status" value="1"/>
</dbReference>
<name>A0AAU7C9U8_9BACT</name>
<reference evidence="13" key="1">
    <citation type="submission" date="2024-05" db="EMBL/GenBank/DDBJ databases">
        <title>Planctomycetes of the genus Singulisphaera possess chitinolytic capabilities.</title>
        <authorList>
            <person name="Ivanova A."/>
        </authorList>
    </citation>
    <scope>NUCLEOTIDE SEQUENCE</scope>
    <source>
        <strain evidence="13">Ch08T</strain>
    </source>
</reference>
<comment type="subunit">
    <text evidence="7">Heterotetramer of 2 MoaD subunits and 2 MoaE subunits. Also stable as homodimer. The enzyme changes between these two forms during catalysis.</text>
</comment>
<dbReference type="InterPro" id="IPR036563">
    <property type="entry name" value="MoaE_sf"/>
</dbReference>